<dbReference type="PRINTS" id="PR00830">
    <property type="entry name" value="ENDOLAPTASE"/>
</dbReference>
<gene>
    <name evidence="16" type="ORF">Sv326_0915</name>
</gene>
<dbReference type="InterPro" id="IPR020568">
    <property type="entry name" value="Ribosomal_Su5_D2-typ_SF"/>
</dbReference>
<dbReference type="PROSITE" id="PS51786">
    <property type="entry name" value="LON_PROTEOLYTIC"/>
    <property type="match status" value="1"/>
</dbReference>
<keyword evidence="4 14" id="KW-1003">Cell membrane</keyword>
<keyword evidence="10 14" id="KW-0067">ATP-binding</keyword>
<dbReference type="Gene3D" id="3.40.50.300">
    <property type="entry name" value="P-loop containing nucleotide triphosphate hydrolases"/>
    <property type="match status" value="2"/>
</dbReference>
<dbReference type="InterPro" id="IPR027417">
    <property type="entry name" value="P-loop_NTPase"/>
</dbReference>
<dbReference type="GO" id="GO:0006355">
    <property type="term" value="P:regulation of DNA-templated transcription"/>
    <property type="evidence" value="ECO:0007669"/>
    <property type="project" value="InterPro"/>
</dbReference>
<evidence type="ECO:0000256" key="14">
    <source>
        <dbReference type="RuleBase" id="RU369001"/>
    </source>
</evidence>
<protein>
    <recommendedName>
        <fullName evidence="3 14">Archaeal Lon protease</fullName>
        <ecNumber evidence="14">3.4.21.-</ecNumber>
    </recommendedName>
    <alternativeName>
        <fullName evidence="14">ATP-dependent protease La homolog</fullName>
    </alternativeName>
</protein>
<evidence type="ECO:0000256" key="2">
    <source>
        <dbReference type="ARBA" id="ARBA00009579"/>
    </source>
</evidence>
<dbReference type="InterPro" id="IPR008269">
    <property type="entry name" value="Lon_proteolytic"/>
</dbReference>
<evidence type="ECO:0000256" key="3">
    <source>
        <dbReference type="ARBA" id="ARBA00022016"/>
    </source>
</evidence>
<dbReference type="GO" id="GO:0004252">
    <property type="term" value="F:serine-type endopeptidase activity"/>
    <property type="evidence" value="ECO:0007669"/>
    <property type="project" value="UniProtKB-UniRule"/>
</dbReference>
<evidence type="ECO:0000256" key="5">
    <source>
        <dbReference type="ARBA" id="ARBA00022670"/>
    </source>
</evidence>
<dbReference type="NCBIfam" id="TIGR00764">
    <property type="entry name" value="lon_rel"/>
    <property type="match status" value="1"/>
</dbReference>
<dbReference type="SUPFAM" id="SSF54211">
    <property type="entry name" value="Ribosomal protein S5 domain 2-like"/>
    <property type="match status" value="1"/>
</dbReference>
<dbReference type="Pfam" id="PF00158">
    <property type="entry name" value="Sigma54_activat"/>
    <property type="match status" value="1"/>
</dbReference>
<reference evidence="17" key="1">
    <citation type="submission" date="2020-07" db="EMBL/GenBank/DDBJ databases">
        <title>Metabolic diversity and evolutionary history of the archaeal phylum ###Micrarchaeota### uncovered from a freshwater lake metagenome.</title>
        <authorList>
            <person name="Kadnikov V.V."/>
            <person name="Savvichev A.S."/>
            <person name="Mardanov A.V."/>
            <person name="Beletsky A.V."/>
            <person name="Chupakov A.V."/>
            <person name="Kokryatskaya N.M."/>
            <person name="Pimenov N.V."/>
            <person name="Ravin N.V."/>
        </authorList>
    </citation>
    <scope>NUCLEOTIDE SEQUENCE [LARGE SCALE GENOMIC DNA]</scope>
</reference>
<dbReference type="InterPro" id="IPR002078">
    <property type="entry name" value="Sigma_54_int"/>
</dbReference>
<dbReference type="GO" id="GO:0030163">
    <property type="term" value="P:protein catabolic process"/>
    <property type="evidence" value="ECO:0007669"/>
    <property type="project" value="UniProtKB-UniRule"/>
</dbReference>
<dbReference type="SUPFAM" id="SSF52540">
    <property type="entry name" value="P-loop containing nucleoside triphosphate hydrolases"/>
    <property type="match status" value="1"/>
</dbReference>
<dbReference type="Pfam" id="PF20436">
    <property type="entry name" value="LonB_AAA-LID"/>
    <property type="match status" value="1"/>
</dbReference>
<comment type="subcellular location">
    <subcellularLocation>
        <location evidence="1 14">Cell membrane</location>
        <topology evidence="1 14">Multi-pass membrane protein</topology>
    </subcellularLocation>
</comment>
<dbReference type="InterPro" id="IPR004663">
    <property type="entry name" value="Lon_arc"/>
</dbReference>
<dbReference type="SMART" id="SM00382">
    <property type="entry name" value="AAA"/>
    <property type="match status" value="1"/>
</dbReference>
<evidence type="ECO:0000256" key="9">
    <source>
        <dbReference type="ARBA" id="ARBA00022825"/>
    </source>
</evidence>
<dbReference type="GO" id="GO:0005886">
    <property type="term" value="C:plasma membrane"/>
    <property type="evidence" value="ECO:0007669"/>
    <property type="project" value="UniProtKB-SubCell"/>
</dbReference>
<dbReference type="AlphaFoldDB" id="A0A7D5XJZ5"/>
<name>A0A7D5XJZ5_FERL1</name>
<dbReference type="Gene3D" id="1.10.8.60">
    <property type="match status" value="1"/>
</dbReference>
<evidence type="ECO:0000256" key="6">
    <source>
        <dbReference type="ARBA" id="ARBA00022692"/>
    </source>
</evidence>
<evidence type="ECO:0000313" key="16">
    <source>
        <dbReference type="EMBL" id="QLJ53090.1"/>
    </source>
</evidence>
<feature type="transmembrane region" description="Helical" evidence="14">
    <location>
        <begin position="127"/>
        <end position="150"/>
    </location>
</feature>
<dbReference type="GO" id="GO:0006508">
    <property type="term" value="P:proteolysis"/>
    <property type="evidence" value="ECO:0007669"/>
    <property type="project" value="UniProtKB-KW"/>
</dbReference>
<dbReference type="EC" id="3.4.21.-" evidence="14"/>
<evidence type="ECO:0000256" key="7">
    <source>
        <dbReference type="ARBA" id="ARBA00022741"/>
    </source>
</evidence>
<keyword evidence="8 14" id="KW-0378">Hydrolase</keyword>
<feature type="transmembrane region" description="Helical" evidence="14">
    <location>
        <begin position="156"/>
        <end position="178"/>
    </location>
</feature>
<dbReference type="InterPro" id="IPR046843">
    <property type="entry name" value="LonB_AAA-LID"/>
</dbReference>
<keyword evidence="11 14" id="KW-1133">Transmembrane helix</keyword>
<proteinExistence type="inferred from homology"/>
<dbReference type="EMBL" id="CP058998">
    <property type="protein sequence ID" value="QLJ53090.1"/>
    <property type="molecule type" value="Genomic_DNA"/>
</dbReference>
<evidence type="ECO:0000259" key="15">
    <source>
        <dbReference type="PROSITE" id="PS51786"/>
    </source>
</evidence>
<dbReference type="GO" id="GO:0004176">
    <property type="term" value="F:ATP-dependent peptidase activity"/>
    <property type="evidence" value="ECO:0007669"/>
    <property type="project" value="UniProtKB-UniRule"/>
</dbReference>
<dbReference type="InterPro" id="IPR027065">
    <property type="entry name" value="Lon_Prtase"/>
</dbReference>
<keyword evidence="5 14" id="KW-0645">Protease</keyword>
<dbReference type="InterPro" id="IPR014721">
    <property type="entry name" value="Ribsml_uS5_D2-typ_fold_subgr"/>
</dbReference>
<accession>A0A7D5XJZ5</accession>
<evidence type="ECO:0000256" key="11">
    <source>
        <dbReference type="ARBA" id="ARBA00022989"/>
    </source>
</evidence>
<evidence type="ECO:0000313" key="17">
    <source>
        <dbReference type="Proteomes" id="UP000510821"/>
    </source>
</evidence>
<comment type="similarity">
    <text evidence="2 14">Belongs to the peptidase S16 family. Archaeal LonB subfamily.</text>
</comment>
<evidence type="ECO:0000256" key="13">
    <source>
        <dbReference type="ARBA" id="ARBA00026070"/>
    </source>
</evidence>
<dbReference type="Gene3D" id="3.30.230.10">
    <property type="match status" value="1"/>
</dbReference>
<feature type="domain" description="Lon proteolytic" evidence="15">
    <location>
        <begin position="445"/>
        <end position="625"/>
    </location>
</feature>
<sequence length="641" mass="69289">MAKNEFDYETTGDIAVPEKLIDQVIGQDKAVAIIRKAARQRRNILLMGSPGTGKSMLAQAMAELMPTEELEDVLIYPNPLDENTPIVRLVKTYPKDRKLPKGAPEIGEGRRVIEETRMKRVTGGGGLSPSFIIISMLVLALLYLSFSGAIEGDNKWIIAAAVLGLFIFGAAMVLASGVSRRVGMFESSEPKLIVDNSGKKNAPFVDATGAKAGALFGDVRHDPLQSGGLGTPAHLRVEAGAIHRSNKGVLFLDEVSSLGPRSQQELLTAMQEKKYSITGQSEMSSGAIVKTEPVPADFVLVAAGNLIDIQKMHPALRSRIRGNGYEIYMDDTMPDNKENEWKLVKFVAQEVKKDGKIPHFTKEAVEELVEEGRRKSGRKKRLSLRFRELGGLVRAAGDVAREEGAKFVELKHVTKAKGVARTLEQQVSQQIIDVRKDYKVFRNRGYAVGKVNGLAVMGDGSSGIIMPIVAEVTPASSKSEGKLIATGKLGKIAKEAVENVSAIIKKHIGKDVSQYDMHVQFLQTYEGVEGDSASISIAVSVISAMEGVAVDQSLAMTGSLSVRGEVLPVGGITAKIEAAIDAGMKKVIIPKANEGDVYLGKEKSGKIRIIPVSNIIEVLQESLKESGRKDELIKDMQGIIR</sequence>
<dbReference type="GO" id="GO:0005524">
    <property type="term" value="F:ATP binding"/>
    <property type="evidence" value="ECO:0007669"/>
    <property type="project" value="UniProtKB-UniRule"/>
</dbReference>
<organism evidence="16 17">
    <name type="scientific">Fermentimicrarchaeum limneticum</name>
    <dbReference type="NCBI Taxonomy" id="2795018"/>
    <lineage>
        <taxon>Archaea</taxon>
        <taxon>Candidatus Micrarchaeota</taxon>
        <taxon>Candidatus Fermentimicrarchaeales</taxon>
        <taxon>Candidatus Fermentimicrarchaeaceae</taxon>
        <taxon>Candidatus Fermentimicrarchaeum</taxon>
    </lineage>
</organism>
<comment type="subunit">
    <text evidence="13 14">Homohexamer. Organized in a ring with a central cavity.</text>
</comment>
<keyword evidence="6 14" id="KW-0812">Transmembrane</keyword>
<dbReference type="KEGG" id="flt:Sv326_0915"/>
<keyword evidence="12 14" id="KW-0472">Membrane</keyword>
<keyword evidence="9 14" id="KW-0720">Serine protease</keyword>
<evidence type="ECO:0000256" key="1">
    <source>
        <dbReference type="ARBA" id="ARBA00004651"/>
    </source>
</evidence>
<dbReference type="InterPro" id="IPR003593">
    <property type="entry name" value="AAA+_ATPase"/>
</dbReference>
<dbReference type="InterPro" id="IPR000523">
    <property type="entry name" value="Mg_chelatse_chII-like_cat_dom"/>
</dbReference>
<keyword evidence="7 14" id="KW-0547">Nucleotide-binding</keyword>
<evidence type="ECO:0000256" key="10">
    <source>
        <dbReference type="ARBA" id="ARBA00022840"/>
    </source>
</evidence>
<dbReference type="Proteomes" id="UP000510821">
    <property type="component" value="Chromosome"/>
</dbReference>
<dbReference type="PANTHER" id="PTHR10046">
    <property type="entry name" value="ATP DEPENDENT LON PROTEASE FAMILY MEMBER"/>
    <property type="match status" value="1"/>
</dbReference>
<dbReference type="Pfam" id="PF05362">
    <property type="entry name" value="Lon_C"/>
    <property type="match status" value="1"/>
</dbReference>
<comment type="function">
    <text evidence="14">ATP-dependent serine protease that mediates the selective degradation of mutant and abnormal proteins as well as certain short-lived regulatory proteins. Degrades polypeptides processively.</text>
</comment>
<evidence type="ECO:0000256" key="4">
    <source>
        <dbReference type="ARBA" id="ARBA00022475"/>
    </source>
</evidence>
<evidence type="ECO:0000256" key="12">
    <source>
        <dbReference type="ARBA" id="ARBA00023136"/>
    </source>
</evidence>
<dbReference type="Pfam" id="PF01078">
    <property type="entry name" value="Mg_chelatase"/>
    <property type="match status" value="1"/>
</dbReference>
<evidence type="ECO:0000256" key="8">
    <source>
        <dbReference type="ARBA" id="ARBA00022801"/>
    </source>
</evidence>